<gene>
    <name evidence="1" type="ORF">CPELLU_LOCUS21050</name>
</gene>
<feature type="non-terminal residue" evidence="1">
    <location>
        <position position="1"/>
    </location>
</feature>
<evidence type="ECO:0000313" key="2">
    <source>
        <dbReference type="Proteomes" id="UP000789759"/>
    </source>
</evidence>
<evidence type="ECO:0000313" key="1">
    <source>
        <dbReference type="EMBL" id="CAG8833977.1"/>
    </source>
</evidence>
<comment type="caution">
    <text evidence="1">The sequence shown here is derived from an EMBL/GenBank/DDBJ whole genome shotgun (WGS) entry which is preliminary data.</text>
</comment>
<dbReference type="OrthoDB" id="2434740at2759"/>
<dbReference type="Proteomes" id="UP000789759">
    <property type="component" value="Unassembled WGS sequence"/>
</dbReference>
<dbReference type="AlphaFoldDB" id="A0A9N9KKY9"/>
<proteinExistence type="predicted"/>
<name>A0A9N9KKY9_9GLOM</name>
<sequence length="74" mass="8799">RNCQINPKQYREITDNALRKAKEKGTFSQYNYLEIGKQLCYLHYLEIIELDRHNVKKSPTNNLQDSVIKKPLSF</sequence>
<feature type="non-terminal residue" evidence="1">
    <location>
        <position position="74"/>
    </location>
</feature>
<organism evidence="1 2">
    <name type="scientific">Cetraspora pellucida</name>
    <dbReference type="NCBI Taxonomy" id="1433469"/>
    <lineage>
        <taxon>Eukaryota</taxon>
        <taxon>Fungi</taxon>
        <taxon>Fungi incertae sedis</taxon>
        <taxon>Mucoromycota</taxon>
        <taxon>Glomeromycotina</taxon>
        <taxon>Glomeromycetes</taxon>
        <taxon>Diversisporales</taxon>
        <taxon>Gigasporaceae</taxon>
        <taxon>Cetraspora</taxon>
    </lineage>
</organism>
<protein>
    <submittedName>
        <fullName evidence="1">16276_t:CDS:1</fullName>
    </submittedName>
</protein>
<reference evidence="1" key="1">
    <citation type="submission" date="2021-06" db="EMBL/GenBank/DDBJ databases">
        <authorList>
            <person name="Kallberg Y."/>
            <person name="Tangrot J."/>
            <person name="Rosling A."/>
        </authorList>
    </citation>
    <scope>NUCLEOTIDE SEQUENCE</scope>
    <source>
        <strain evidence="1">FL966</strain>
    </source>
</reference>
<dbReference type="EMBL" id="CAJVQA010072251">
    <property type="protein sequence ID" value="CAG8833977.1"/>
    <property type="molecule type" value="Genomic_DNA"/>
</dbReference>
<accession>A0A9N9KKY9</accession>
<keyword evidence="2" id="KW-1185">Reference proteome</keyword>